<dbReference type="PANTHER" id="PTHR11309:SF133">
    <property type="entry name" value="SECRETED FRIZZLED-RELATED PROTEIN 5"/>
    <property type="match status" value="1"/>
</dbReference>
<evidence type="ECO:0000313" key="13">
    <source>
        <dbReference type="Proteomes" id="UP000308365"/>
    </source>
</evidence>
<evidence type="ECO:0000259" key="11">
    <source>
        <dbReference type="PROSITE" id="PS50038"/>
    </source>
</evidence>
<evidence type="ECO:0000256" key="4">
    <source>
        <dbReference type="ARBA" id="ARBA00022525"/>
    </source>
</evidence>
<dbReference type="FunFam" id="1.10.2000.10:FF:000001">
    <property type="entry name" value="secreted frizzled-related protein 2"/>
    <property type="match status" value="1"/>
</dbReference>
<sequence length="223" mass="24182">MDQGLWRLVALVVLLGDGGAGAPWGPTRCMAIPQAMALCHDIGYTEMRLPHLLDHDTAAEAIQQSVSWLPLLARECDPDVHLFLCSLFASVCLDRVIYPCRSLCEAVQTSCAPIMACYGYPWPAILHCGRFPAGHGLCVAAISNGSRPSRPRDAACQLQDCELQDTSSSKEVLDMLCASDFDCNLDSQLEVLKAGPLPPGELAPTLRHWLQLDATCVYNLLCG</sequence>
<dbReference type="GO" id="GO:0030154">
    <property type="term" value="P:cell differentiation"/>
    <property type="evidence" value="ECO:0007669"/>
    <property type="project" value="UniProtKB-KW"/>
</dbReference>
<dbReference type="Proteomes" id="UP000308365">
    <property type="component" value="Unassembled WGS sequence"/>
</dbReference>
<evidence type="ECO:0000313" key="12">
    <source>
        <dbReference type="EMBL" id="TKC37607.1"/>
    </source>
</evidence>
<dbReference type="Gene3D" id="1.10.2000.10">
    <property type="entry name" value="Frizzled cysteine-rich domain"/>
    <property type="match status" value="1"/>
</dbReference>
<evidence type="ECO:0000256" key="10">
    <source>
        <dbReference type="SAM" id="SignalP"/>
    </source>
</evidence>
<keyword evidence="7" id="KW-0221">Differentiation</keyword>
<gene>
    <name evidence="12" type="ORF">EI555_015133</name>
</gene>
<protein>
    <recommendedName>
        <fullName evidence="11">FZ domain-containing protein</fullName>
    </recommendedName>
</protein>
<feature type="disulfide bond" evidence="9">
    <location>
        <begin position="39"/>
        <end position="85"/>
    </location>
</feature>
<dbReference type="GO" id="GO:0017147">
    <property type="term" value="F:Wnt-protein binding"/>
    <property type="evidence" value="ECO:0007669"/>
    <property type="project" value="TreeGrafter"/>
</dbReference>
<comment type="similarity">
    <text evidence="2">Belongs to the secreted frizzled-related protein (sFRP) family.</text>
</comment>
<dbReference type="SMART" id="SM00063">
    <property type="entry name" value="FRI"/>
    <property type="match status" value="1"/>
</dbReference>
<keyword evidence="3" id="KW-0217">Developmental protein</keyword>
<evidence type="ECO:0000256" key="1">
    <source>
        <dbReference type="ARBA" id="ARBA00004613"/>
    </source>
</evidence>
<dbReference type="AlphaFoldDB" id="A0A4U1ENH0"/>
<evidence type="ECO:0000256" key="3">
    <source>
        <dbReference type="ARBA" id="ARBA00022473"/>
    </source>
</evidence>
<evidence type="ECO:0000256" key="7">
    <source>
        <dbReference type="ARBA" id="ARBA00022782"/>
    </source>
</evidence>
<evidence type="ECO:0000256" key="6">
    <source>
        <dbReference type="ARBA" id="ARBA00022729"/>
    </source>
</evidence>
<keyword evidence="8 9" id="KW-1015">Disulfide bond</keyword>
<accession>A0A4U1ENH0</accession>
<dbReference type="SUPFAM" id="SSF63501">
    <property type="entry name" value="Frizzled cysteine-rich domain"/>
    <property type="match status" value="1"/>
</dbReference>
<dbReference type="GO" id="GO:0005615">
    <property type="term" value="C:extracellular space"/>
    <property type="evidence" value="ECO:0007669"/>
    <property type="project" value="TreeGrafter"/>
</dbReference>
<organism evidence="12 13">
    <name type="scientific">Monodon monoceros</name>
    <name type="common">Narwhal</name>
    <name type="synonym">Ceratodon monodon</name>
    <dbReference type="NCBI Taxonomy" id="40151"/>
    <lineage>
        <taxon>Eukaryota</taxon>
        <taxon>Metazoa</taxon>
        <taxon>Chordata</taxon>
        <taxon>Craniata</taxon>
        <taxon>Vertebrata</taxon>
        <taxon>Euteleostomi</taxon>
        <taxon>Mammalia</taxon>
        <taxon>Eutheria</taxon>
        <taxon>Laurasiatheria</taxon>
        <taxon>Artiodactyla</taxon>
        <taxon>Whippomorpha</taxon>
        <taxon>Cetacea</taxon>
        <taxon>Odontoceti</taxon>
        <taxon>Monodontidae</taxon>
        <taxon>Monodon</taxon>
    </lineage>
</organism>
<dbReference type="GO" id="GO:0035567">
    <property type="term" value="P:non-canonical Wnt signaling pathway"/>
    <property type="evidence" value="ECO:0007669"/>
    <property type="project" value="TreeGrafter"/>
</dbReference>
<dbReference type="GO" id="GO:0060070">
    <property type="term" value="P:canonical Wnt signaling pathway"/>
    <property type="evidence" value="ECO:0007669"/>
    <property type="project" value="TreeGrafter"/>
</dbReference>
<evidence type="ECO:0000256" key="9">
    <source>
        <dbReference type="PROSITE-ProRule" id="PRU00090"/>
    </source>
</evidence>
<evidence type="ECO:0000256" key="8">
    <source>
        <dbReference type="ARBA" id="ARBA00023157"/>
    </source>
</evidence>
<feature type="non-terminal residue" evidence="12">
    <location>
        <position position="223"/>
    </location>
</feature>
<evidence type="ECO:0000256" key="5">
    <source>
        <dbReference type="ARBA" id="ARBA00022687"/>
    </source>
</evidence>
<feature type="disulfide bond" evidence="9">
    <location>
        <begin position="104"/>
        <end position="128"/>
    </location>
</feature>
<dbReference type="InterPro" id="IPR015526">
    <property type="entry name" value="Frizzled/SFRP"/>
</dbReference>
<keyword evidence="4" id="KW-0964">Secreted</keyword>
<feature type="signal peptide" evidence="10">
    <location>
        <begin position="1"/>
        <end position="21"/>
    </location>
</feature>
<keyword evidence="6 10" id="KW-0732">Signal</keyword>
<dbReference type="InterPro" id="IPR020067">
    <property type="entry name" value="Frizzled_dom"/>
</dbReference>
<comment type="subcellular location">
    <subcellularLocation>
        <location evidence="1">Secreted</location>
    </subcellularLocation>
</comment>
<keyword evidence="5" id="KW-0879">Wnt signaling pathway</keyword>
<comment type="caution">
    <text evidence="12">The sequence shown here is derived from an EMBL/GenBank/DDBJ whole genome shotgun (WGS) entry which is preliminary data.</text>
</comment>
<reference evidence="13" key="1">
    <citation type="journal article" date="2019" name="IScience">
        <title>Narwhal Genome Reveals Long-Term Low Genetic Diversity despite Current Large Abundance Size.</title>
        <authorList>
            <person name="Westbury M.V."/>
            <person name="Petersen B."/>
            <person name="Garde E."/>
            <person name="Heide-Jorgensen M.P."/>
            <person name="Lorenzen E.D."/>
        </authorList>
    </citation>
    <scope>NUCLEOTIDE SEQUENCE [LARGE SCALE GENOMIC DNA]</scope>
</reference>
<dbReference type="PROSITE" id="PS50038">
    <property type="entry name" value="FZ"/>
    <property type="match status" value="1"/>
</dbReference>
<feature type="chain" id="PRO_5020243155" description="FZ domain-containing protein" evidence="10">
    <location>
        <begin position="22"/>
        <end position="223"/>
    </location>
</feature>
<feature type="domain" description="FZ" evidence="11">
    <location>
        <begin position="28"/>
        <end position="141"/>
    </location>
</feature>
<dbReference type="InterPro" id="IPR036790">
    <property type="entry name" value="Frizzled_dom_sf"/>
</dbReference>
<dbReference type="Pfam" id="PF01392">
    <property type="entry name" value="Fz"/>
    <property type="match status" value="1"/>
</dbReference>
<evidence type="ECO:0000256" key="2">
    <source>
        <dbReference type="ARBA" id="ARBA00010054"/>
    </source>
</evidence>
<proteinExistence type="inferred from homology"/>
<dbReference type="PANTHER" id="PTHR11309">
    <property type="entry name" value="FRIZZLED"/>
    <property type="match status" value="1"/>
</dbReference>
<comment type="caution">
    <text evidence="9">Lacks conserved residue(s) required for the propagation of feature annotation.</text>
</comment>
<dbReference type="EMBL" id="RWIC01001117">
    <property type="protein sequence ID" value="TKC37607.1"/>
    <property type="molecule type" value="Genomic_DNA"/>
</dbReference>
<name>A0A4U1ENH0_MONMO</name>